<evidence type="ECO:0000256" key="8">
    <source>
        <dbReference type="ARBA" id="ARBA00022801"/>
    </source>
</evidence>
<feature type="domain" description="AB hydrolase-1" evidence="10">
    <location>
        <begin position="62"/>
        <end position="192"/>
    </location>
</feature>
<evidence type="ECO:0000256" key="5">
    <source>
        <dbReference type="ARBA" id="ARBA00022438"/>
    </source>
</evidence>
<keyword evidence="12" id="KW-1185">Reference proteome</keyword>
<reference evidence="11 12" key="1">
    <citation type="submission" date="2019-02" db="EMBL/GenBank/DDBJ databases">
        <authorList>
            <consortium name="Pathogen Informatics"/>
        </authorList>
    </citation>
    <scope>NUCLEOTIDE SEQUENCE [LARGE SCALE GENOMIC DNA]</scope>
    <source>
        <strain evidence="11 12">3012STDY7089603</strain>
    </source>
</reference>
<name>A0A8H2M868_9FIRM</name>
<evidence type="ECO:0000256" key="6">
    <source>
        <dbReference type="ARBA" id="ARBA00022490"/>
    </source>
</evidence>
<evidence type="ECO:0000256" key="9">
    <source>
        <dbReference type="ARBA" id="ARBA00029605"/>
    </source>
</evidence>
<comment type="subcellular location">
    <subcellularLocation>
        <location evidence="2">Cytoplasm</location>
    </subcellularLocation>
</comment>
<keyword evidence="6" id="KW-0963">Cytoplasm</keyword>
<dbReference type="Proteomes" id="UP000377798">
    <property type="component" value="Unassembled WGS sequence"/>
</dbReference>
<dbReference type="GO" id="GO:0005737">
    <property type="term" value="C:cytoplasm"/>
    <property type="evidence" value="ECO:0007669"/>
    <property type="project" value="UniProtKB-SubCell"/>
</dbReference>
<comment type="catalytic activity">
    <reaction evidence="1">
        <text>Release of N-terminal proline from a peptide.</text>
        <dbReference type="EC" id="3.4.11.5"/>
    </reaction>
</comment>
<keyword evidence="7" id="KW-0645">Protease</keyword>
<dbReference type="Pfam" id="PF00561">
    <property type="entry name" value="Abhydrolase_1"/>
    <property type="match status" value="1"/>
</dbReference>
<evidence type="ECO:0000256" key="4">
    <source>
        <dbReference type="ARBA" id="ARBA00012568"/>
    </source>
</evidence>
<dbReference type="RefSeq" id="WP_034440951.1">
    <property type="nucleotide sequence ID" value="NZ_CAACYI010000001.1"/>
</dbReference>
<dbReference type="InterPro" id="IPR002410">
    <property type="entry name" value="Peptidase_S33"/>
</dbReference>
<dbReference type="InterPro" id="IPR029058">
    <property type="entry name" value="AB_hydrolase_fold"/>
</dbReference>
<accession>A0A8H2M868</accession>
<dbReference type="PANTHER" id="PTHR43722:SF1">
    <property type="entry name" value="PROLINE IMINOPEPTIDASE"/>
    <property type="match status" value="1"/>
</dbReference>
<dbReference type="PRINTS" id="PR00793">
    <property type="entry name" value="PROAMNOPTASE"/>
</dbReference>
<dbReference type="InterPro" id="IPR000073">
    <property type="entry name" value="AB_hydrolase_1"/>
</dbReference>
<evidence type="ECO:0000256" key="2">
    <source>
        <dbReference type="ARBA" id="ARBA00004496"/>
    </source>
</evidence>
<dbReference type="InterPro" id="IPR005944">
    <property type="entry name" value="Pro_iminopeptidase"/>
</dbReference>
<dbReference type="SUPFAM" id="SSF53474">
    <property type="entry name" value="alpha/beta-Hydrolases"/>
    <property type="match status" value="1"/>
</dbReference>
<evidence type="ECO:0000256" key="3">
    <source>
        <dbReference type="ARBA" id="ARBA00010088"/>
    </source>
</evidence>
<keyword evidence="5 11" id="KW-0031">Aminopeptidase</keyword>
<gene>
    <name evidence="11" type="primary">pip</name>
    <name evidence="11" type="ORF">NCTC13150_01070</name>
</gene>
<dbReference type="GO" id="GO:0004177">
    <property type="term" value="F:aminopeptidase activity"/>
    <property type="evidence" value="ECO:0007669"/>
    <property type="project" value="UniProtKB-KW"/>
</dbReference>
<dbReference type="PANTHER" id="PTHR43722">
    <property type="entry name" value="PROLINE IMINOPEPTIDASE"/>
    <property type="match status" value="1"/>
</dbReference>
<sequence length="348" mass="40807">MKVFKRILSILGILILVLLSLHTLGSLWNKRLPKNGINESMYLDINGSKQWINIYGKDKSNPVLLYLHGGPGSSTSEIDYAFTRKWADIYTVVTWDQRNCGKSYDQRQNKIKLTKEIFLEDGKELTEFIRSYMGVDKISILGHSWGSIYGANLVLEYPDYYNLFIGAGQLVDIVENEKAFIAEARKWGKNDEETQKLIEKIHPEEITRDSIEAKNKILKKYGYSVMKDGMDYFIGTTLLFNPNYSIMDWISFFQRDRQVYLDFFKTDEFKSFSLRGKYVYQVPYVNINGDMDYQANYKLAEEYFHKLKAPQKDLYLMKNTSHGLMISKSSDFSDLLHKIYKDYKWVYQ</sequence>
<comment type="caution">
    <text evidence="11">The sequence shown here is derived from an EMBL/GenBank/DDBJ whole genome shotgun (WGS) entry which is preliminary data.</text>
</comment>
<dbReference type="AlphaFoldDB" id="A0A8H2M868"/>
<dbReference type="Gene3D" id="3.40.50.1820">
    <property type="entry name" value="alpha/beta hydrolase"/>
    <property type="match status" value="1"/>
</dbReference>
<evidence type="ECO:0000313" key="11">
    <source>
        <dbReference type="EMBL" id="VFB16521.1"/>
    </source>
</evidence>
<proteinExistence type="inferred from homology"/>
<protein>
    <recommendedName>
        <fullName evidence="4">prolyl aminopeptidase</fullName>
        <ecNumber evidence="4">3.4.11.5</ecNumber>
    </recommendedName>
    <alternativeName>
        <fullName evidence="9">Prolyl aminopeptidase</fullName>
    </alternativeName>
</protein>
<dbReference type="EMBL" id="CAACYI010000001">
    <property type="protein sequence ID" value="VFB16521.1"/>
    <property type="molecule type" value="Genomic_DNA"/>
</dbReference>
<dbReference type="EC" id="3.4.11.5" evidence="4"/>
<evidence type="ECO:0000313" key="12">
    <source>
        <dbReference type="Proteomes" id="UP000377798"/>
    </source>
</evidence>
<keyword evidence="8 11" id="KW-0378">Hydrolase</keyword>
<organism evidence="11 12">
    <name type="scientific">Urinicoccus massiliensis</name>
    <dbReference type="NCBI Taxonomy" id="1723382"/>
    <lineage>
        <taxon>Bacteria</taxon>
        <taxon>Bacillati</taxon>
        <taxon>Bacillota</taxon>
        <taxon>Tissierellia</taxon>
        <taxon>Tissierellales</taxon>
        <taxon>Peptoniphilaceae</taxon>
        <taxon>Urinicoccus</taxon>
    </lineage>
</organism>
<dbReference type="GO" id="GO:0006508">
    <property type="term" value="P:proteolysis"/>
    <property type="evidence" value="ECO:0007669"/>
    <property type="project" value="UniProtKB-KW"/>
</dbReference>
<evidence type="ECO:0000256" key="7">
    <source>
        <dbReference type="ARBA" id="ARBA00022670"/>
    </source>
</evidence>
<evidence type="ECO:0000256" key="1">
    <source>
        <dbReference type="ARBA" id="ARBA00001585"/>
    </source>
</evidence>
<evidence type="ECO:0000259" key="10">
    <source>
        <dbReference type="Pfam" id="PF00561"/>
    </source>
</evidence>
<comment type="similarity">
    <text evidence="3">Belongs to the peptidase S33 family.</text>
</comment>